<gene>
    <name evidence="2" type="ORF">FLP_13120</name>
</gene>
<reference evidence="3" key="1">
    <citation type="submission" date="2016-03" db="EMBL/GenBank/DDBJ databases">
        <title>Draft genome sequence of Paenibacillus glacialis DSM 22343.</title>
        <authorList>
            <person name="Shin S.-K."/>
            <person name="Yi H."/>
        </authorList>
    </citation>
    <scope>NUCLEOTIDE SEQUENCE [LARGE SCALE GENOMIC DNA]</scope>
    <source>
        <strain evidence="3">CCUG 60099</strain>
    </source>
</reference>
<dbReference type="SUPFAM" id="SSF51905">
    <property type="entry name" value="FAD/NAD(P)-binding domain"/>
    <property type="match status" value="1"/>
</dbReference>
<dbReference type="RefSeq" id="WP_065449938.1">
    <property type="nucleotide sequence ID" value="NZ_LVEN01000027.1"/>
</dbReference>
<dbReference type="PANTHER" id="PTHR40254:SF1">
    <property type="entry name" value="BLR0577 PROTEIN"/>
    <property type="match status" value="1"/>
</dbReference>
<name>A0ABX2XI42_9FLAO</name>
<accession>A0ABX2XI42</accession>
<keyword evidence="3" id="KW-1185">Reference proteome</keyword>
<dbReference type="InterPro" id="IPR038732">
    <property type="entry name" value="HpyO/CreE_NAD-binding"/>
</dbReference>
<sequence length="575" mass="65098">MKKEKMKKRIAILGGGPSGLFMYKRLVESGKSNFEVDIYERKNTLGAGMPYSHEGANEEHVTNISDNETPGIVTSISEWILTVPDDVLSKFNIDSGKFNEYKVLPRLLFGYYLADQFKLLQQQGDEAGIVTRVRHQSNVVDISYNEKEKEVWVETVTDKDKFDYAVICTGHNWPVRYEGKVKGYYDAPYPPSKLLLKLNHAVAIKGSSLTAIDAIRTLARQNGSFEKDEDGNLSFQSHAESPDFKMIMHSRSGMLPAVRFHLEDSHLKSSSLLTEEEIELHRKNNGGFLSLDFVFQKDFKEIFKDKDPDFYNKIKDLSIEDFVVEMMELRERLEPFQLLKAEYVQAEKSIKRQQSVYWKEMLAVLSFAMNHPAKYLSAEDMQRLQKVLMPLISIVIAFVPQKSCTELLALHHAGVLDIIPVGAESTVEPQNGGGILYHFSDQDQNPQSVYYETFVDCVGQPHLSYADFPFKSLRSQKAIAPAKIKFKSNEIGHLAFSEGNSAIEKDSTGNYFLNVSGIAINDNFQIIDQYGAYNENLYIMAVPYIGGYNPDYSGLDFCEAASLRILNSMEENGIS</sequence>
<dbReference type="Proteomes" id="UP000093343">
    <property type="component" value="Unassembled WGS sequence"/>
</dbReference>
<evidence type="ECO:0000313" key="2">
    <source>
        <dbReference type="EMBL" id="OCB73618.1"/>
    </source>
</evidence>
<comment type="caution">
    <text evidence="2">The sequence shown here is derived from an EMBL/GenBank/DDBJ whole genome shotgun (WGS) entry which is preliminary data.</text>
</comment>
<dbReference type="Pfam" id="PF13454">
    <property type="entry name" value="NAD_binding_9"/>
    <property type="match status" value="1"/>
</dbReference>
<dbReference type="PANTHER" id="PTHR40254">
    <property type="entry name" value="BLR0577 PROTEIN"/>
    <property type="match status" value="1"/>
</dbReference>
<dbReference type="Gene3D" id="3.50.50.60">
    <property type="entry name" value="FAD/NAD(P)-binding domain"/>
    <property type="match status" value="1"/>
</dbReference>
<dbReference type="InterPro" id="IPR052189">
    <property type="entry name" value="L-asp_N-monooxygenase_NS-form"/>
</dbReference>
<dbReference type="EMBL" id="LVEN01000027">
    <property type="protein sequence ID" value="OCB73618.1"/>
    <property type="molecule type" value="Genomic_DNA"/>
</dbReference>
<evidence type="ECO:0000313" key="3">
    <source>
        <dbReference type="Proteomes" id="UP000093343"/>
    </source>
</evidence>
<protein>
    <recommendedName>
        <fullName evidence="1">FAD-dependent urate hydroxylase HpyO/Asp monooxygenase CreE-like FAD/NAD(P)-binding domain-containing protein</fullName>
    </recommendedName>
</protein>
<proteinExistence type="predicted"/>
<dbReference type="InterPro" id="IPR036188">
    <property type="entry name" value="FAD/NAD-bd_sf"/>
</dbReference>
<organism evidence="2 3">
    <name type="scientific">Flavobacterium piscis</name>
    <dbReference type="NCBI Taxonomy" id="1114874"/>
    <lineage>
        <taxon>Bacteria</taxon>
        <taxon>Pseudomonadati</taxon>
        <taxon>Bacteroidota</taxon>
        <taxon>Flavobacteriia</taxon>
        <taxon>Flavobacteriales</taxon>
        <taxon>Flavobacteriaceae</taxon>
        <taxon>Flavobacterium</taxon>
    </lineage>
</organism>
<feature type="domain" description="FAD-dependent urate hydroxylase HpyO/Asp monooxygenase CreE-like FAD/NAD(P)-binding" evidence="1">
    <location>
        <begin position="11"/>
        <end position="171"/>
    </location>
</feature>
<evidence type="ECO:0000259" key="1">
    <source>
        <dbReference type="Pfam" id="PF13454"/>
    </source>
</evidence>